<evidence type="ECO:0000256" key="4">
    <source>
        <dbReference type="ARBA" id="ARBA00022525"/>
    </source>
</evidence>
<keyword evidence="9" id="KW-0378">Hydrolase</keyword>
<evidence type="ECO:0000256" key="3">
    <source>
        <dbReference type="ARBA" id="ARBA00018391"/>
    </source>
</evidence>
<evidence type="ECO:0000256" key="1">
    <source>
        <dbReference type="ARBA" id="ARBA00001913"/>
    </source>
</evidence>
<evidence type="ECO:0000256" key="7">
    <source>
        <dbReference type="ARBA" id="ARBA00022729"/>
    </source>
</evidence>
<evidence type="ECO:0000256" key="12">
    <source>
        <dbReference type="ARBA" id="ARBA00022852"/>
    </source>
</evidence>
<evidence type="ECO:0000256" key="2">
    <source>
        <dbReference type="ARBA" id="ARBA00012018"/>
    </source>
</evidence>
<dbReference type="SMART" id="SM00770">
    <property type="entry name" value="Zn_dep_PLPC"/>
    <property type="match status" value="1"/>
</dbReference>
<organism evidence="19 20">
    <name type="scientific">Clostridium botulinum C/D str. DC5</name>
    <dbReference type="NCBI Taxonomy" id="1443128"/>
    <lineage>
        <taxon>Bacteria</taxon>
        <taxon>Bacillati</taxon>
        <taxon>Bacillota</taxon>
        <taxon>Clostridia</taxon>
        <taxon>Eubacteriales</taxon>
        <taxon>Clostridiaceae</taxon>
        <taxon>Clostridium</taxon>
    </lineage>
</organism>
<dbReference type="AlphaFoldDB" id="A0A0A0ICZ3"/>
<feature type="domain" description="PLAT" evidence="17">
    <location>
        <begin position="283"/>
        <end position="399"/>
    </location>
</feature>
<dbReference type="InterPro" id="IPR001024">
    <property type="entry name" value="PLAT/LH2_dom"/>
</dbReference>
<accession>A0A0A0ICZ3</accession>
<reference evidence="19 20" key="1">
    <citation type="submission" date="2014-01" db="EMBL/GenBank/DDBJ databases">
        <title>Plasmidome dynamics in the species complex Clostridium novyi sensu lato converts strains of independent lineages into distinctly different pathogens.</title>
        <authorList>
            <person name="Skarin H."/>
            <person name="Segerman B."/>
        </authorList>
    </citation>
    <scope>NUCLEOTIDE SEQUENCE [LARGE SCALE GENOMIC DNA]</scope>
    <source>
        <strain evidence="19 20">DC5</strain>
    </source>
</reference>
<keyword evidence="4" id="KW-0964">Secreted</keyword>
<evidence type="ECO:0000313" key="20">
    <source>
        <dbReference type="Proteomes" id="UP000030014"/>
    </source>
</evidence>
<keyword evidence="11" id="KW-0106">Calcium</keyword>
<dbReference type="Pfam" id="PF00882">
    <property type="entry name" value="Zn_dep_PLPC"/>
    <property type="match status" value="1"/>
</dbReference>
<feature type="domain" description="Zn-dependent PLC" evidence="18">
    <location>
        <begin position="25"/>
        <end position="277"/>
    </location>
</feature>
<evidence type="ECO:0000256" key="15">
    <source>
        <dbReference type="ARBA" id="ARBA00047492"/>
    </source>
</evidence>
<sequence length="399" mass="46042">MNKKKILKFICSVALSFTLFSGYKGYAWDGKANGTGTHALIVTQAVEMLKNDVINTSSLSVKENFRILESNLKKLQHGSTYPDYDPKAYALYQDHFWDPDTDNNFTKDNKWYLSYAISQTGESQLRKLFALAKDEWKKGNYEQATWLLGQGLHYFGDFNTPYHPSNVTAVDSTGHVKFETYVEERKDSYKLHSAGADSINEFYPTTLKNANLDNWITEYSRNWAKKAKNMYYAHATMSHGWKDWEIAATETMHNVQIGSAGIIYRFLNEVSGTINTTENSKINEIMVVIKTADEDKAGTDHSIHFGIETKEGKKYEWTLDNPGNDFEKNQEDSYRLNLKENKLKLEDISKTWIRKERGSGVRDDWKPEYAKVIINSDVKYQASINEWFGDNKTFYINNH</sequence>
<evidence type="ECO:0000256" key="14">
    <source>
        <dbReference type="ARBA" id="ARBA00031285"/>
    </source>
</evidence>
<proteinExistence type="predicted"/>
<keyword evidence="13" id="KW-0843">Virulence</keyword>
<keyword evidence="12" id="KW-0204">Cytolysis</keyword>
<dbReference type="GO" id="GO:0008270">
    <property type="term" value="F:zinc ion binding"/>
    <property type="evidence" value="ECO:0007669"/>
    <property type="project" value="InterPro"/>
</dbReference>
<keyword evidence="6" id="KW-0479">Metal-binding</keyword>
<evidence type="ECO:0000256" key="16">
    <source>
        <dbReference type="PROSITE-ProRule" id="PRU00152"/>
    </source>
</evidence>
<dbReference type="Gene3D" id="2.60.60.20">
    <property type="entry name" value="PLAT/LH2 domain"/>
    <property type="match status" value="1"/>
</dbReference>
<dbReference type="RefSeq" id="WP_039259581.1">
    <property type="nucleotide sequence ID" value="NZ_JDRY01000037.1"/>
</dbReference>
<keyword evidence="10" id="KW-0862">Zinc</keyword>
<dbReference type="PROSITE" id="PS50095">
    <property type="entry name" value="PLAT"/>
    <property type="match status" value="1"/>
</dbReference>
<comment type="cofactor">
    <cofactor evidence="1">
        <name>Ca(2+)</name>
        <dbReference type="ChEBI" id="CHEBI:29108"/>
    </cofactor>
</comment>
<dbReference type="InterPro" id="IPR001531">
    <property type="entry name" value="Zn_PLipaseC"/>
</dbReference>
<keyword evidence="8" id="KW-0354">Hemolysis</keyword>
<comment type="caution">
    <text evidence="19">The sequence shown here is derived from an EMBL/GenBank/DDBJ whole genome shotgun (WGS) entry which is preliminary data.</text>
</comment>
<dbReference type="Proteomes" id="UP000030014">
    <property type="component" value="Unassembled WGS sequence"/>
</dbReference>
<evidence type="ECO:0000256" key="5">
    <source>
        <dbReference type="ARBA" id="ARBA00022656"/>
    </source>
</evidence>
<evidence type="ECO:0000256" key="8">
    <source>
        <dbReference type="ARBA" id="ARBA00022735"/>
    </source>
</evidence>
<dbReference type="Gene3D" id="1.10.575.10">
    <property type="entry name" value="P1 Nuclease"/>
    <property type="match status" value="1"/>
</dbReference>
<protein>
    <recommendedName>
        <fullName evidence="3">Phospholipase C</fullName>
        <ecNumber evidence="2">3.1.4.3</ecNumber>
    </recommendedName>
    <alternativeName>
        <fullName evidence="14">Phosphatidylcholine cholinephosphohydrolase</fullName>
    </alternativeName>
</protein>
<evidence type="ECO:0000313" key="19">
    <source>
        <dbReference type="EMBL" id="KGM99314.1"/>
    </source>
</evidence>
<keyword evidence="5" id="KW-0800">Toxin</keyword>
<dbReference type="EC" id="3.1.4.3" evidence="2"/>
<keyword evidence="7" id="KW-0732">Signal</keyword>
<dbReference type="Pfam" id="PF01477">
    <property type="entry name" value="PLAT"/>
    <property type="match status" value="1"/>
</dbReference>
<evidence type="ECO:0000256" key="6">
    <source>
        <dbReference type="ARBA" id="ARBA00022723"/>
    </source>
</evidence>
<dbReference type="GO" id="GO:0034480">
    <property type="term" value="F:phosphatidylcholine phospholipase C activity"/>
    <property type="evidence" value="ECO:0007669"/>
    <property type="project" value="UniProtKB-EC"/>
</dbReference>
<dbReference type="SUPFAM" id="SSF49723">
    <property type="entry name" value="Lipase/lipooxygenase domain (PLAT/LH2 domain)"/>
    <property type="match status" value="1"/>
</dbReference>
<evidence type="ECO:0000256" key="10">
    <source>
        <dbReference type="ARBA" id="ARBA00022833"/>
    </source>
</evidence>
<dbReference type="InterPro" id="IPR008947">
    <property type="entry name" value="PLipase_C/P1_nuclease_dom_sf"/>
</dbReference>
<dbReference type="CDD" id="cd11009">
    <property type="entry name" value="Zn_dep_PLPC"/>
    <property type="match status" value="1"/>
</dbReference>
<dbReference type="SUPFAM" id="SSF48537">
    <property type="entry name" value="Phospholipase C/P1 nuclease"/>
    <property type="match status" value="1"/>
</dbReference>
<dbReference type="GO" id="GO:0031640">
    <property type="term" value="P:killing of cells of another organism"/>
    <property type="evidence" value="ECO:0007669"/>
    <property type="project" value="UniProtKB-KW"/>
</dbReference>
<dbReference type="GO" id="GO:0090729">
    <property type="term" value="F:toxin activity"/>
    <property type="evidence" value="ECO:0007669"/>
    <property type="project" value="UniProtKB-KW"/>
</dbReference>
<dbReference type="PRINTS" id="PR00479">
    <property type="entry name" value="PRPHPHLPASEC"/>
</dbReference>
<dbReference type="InterPro" id="IPR036392">
    <property type="entry name" value="PLAT/LH2_dom_sf"/>
</dbReference>
<evidence type="ECO:0000256" key="13">
    <source>
        <dbReference type="ARBA" id="ARBA00023026"/>
    </source>
</evidence>
<evidence type="ECO:0000256" key="11">
    <source>
        <dbReference type="ARBA" id="ARBA00022837"/>
    </source>
</evidence>
<dbReference type="PROSITE" id="PS51346">
    <property type="entry name" value="PROKAR_ZN_DEPEND_PLPC_2"/>
    <property type="match status" value="1"/>
</dbReference>
<dbReference type="PROSITE" id="PS00384">
    <property type="entry name" value="PROKAR_ZN_DEPEND_PLPC_1"/>
    <property type="match status" value="1"/>
</dbReference>
<comment type="caution">
    <text evidence="16">Lacks conserved residue(s) required for the propagation of feature annotation.</text>
</comment>
<dbReference type="EMBL" id="JDRY01000037">
    <property type="protein sequence ID" value="KGM99314.1"/>
    <property type="molecule type" value="Genomic_DNA"/>
</dbReference>
<name>A0A0A0ICZ3_CLOBO</name>
<evidence type="ECO:0000256" key="9">
    <source>
        <dbReference type="ARBA" id="ARBA00022801"/>
    </source>
</evidence>
<gene>
    <name evidence="19" type="ORF">Z955_08470</name>
</gene>
<evidence type="ECO:0000259" key="18">
    <source>
        <dbReference type="PROSITE" id="PS51346"/>
    </source>
</evidence>
<dbReference type="InterPro" id="IPR029002">
    <property type="entry name" value="PLPC/GPLD1"/>
</dbReference>
<comment type="catalytic activity">
    <reaction evidence="15">
        <text>a 1,2-diacyl-sn-glycero-3-phosphocholine + H2O = phosphocholine + a 1,2-diacyl-sn-glycerol + H(+)</text>
        <dbReference type="Rhea" id="RHEA:10604"/>
        <dbReference type="ChEBI" id="CHEBI:15377"/>
        <dbReference type="ChEBI" id="CHEBI:15378"/>
        <dbReference type="ChEBI" id="CHEBI:17815"/>
        <dbReference type="ChEBI" id="CHEBI:57643"/>
        <dbReference type="ChEBI" id="CHEBI:295975"/>
        <dbReference type="EC" id="3.1.4.3"/>
    </reaction>
</comment>
<evidence type="ECO:0000259" key="17">
    <source>
        <dbReference type="PROSITE" id="PS50095"/>
    </source>
</evidence>